<dbReference type="RefSeq" id="WP_154779945.1">
    <property type="nucleotide sequence ID" value="NZ_WMBC01000003.1"/>
</dbReference>
<dbReference type="EMBL" id="WMBC01000003">
    <property type="protein sequence ID" value="MTD60699.1"/>
    <property type="molecule type" value="Genomic_DNA"/>
</dbReference>
<gene>
    <name evidence="2" type="ORF">GKZ57_05335</name>
</gene>
<evidence type="ECO:0000313" key="3">
    <source>
        <dbReference type="Proteomes" id="UP000437824"/>
    </source>
</evidence>
<comment type="caution">
    <text evidence="2">The sequence shown here is derived from an EMBL/GenBank/DDBJ whole genome shotgun (WGS) entry which is preliminary data.</text>
</comment>
<dbReference type="AlphaFoldDB" id="A0A844GHM0"/>
<protein>
    <submittedName>
        <fullName evidence="2">Uncharacterized protein</fullName>
    </submittedName>
</protein>
<name>A0A844GHM0_9FIRM</name>
<feature type="compositionally biased region" description="Basic and acidic residues" evidence="1">
    <location>
        <begin position="8"/>
        <end position="17"/>
    </location>
</feature>
<proteinExistence type="predicted"/>
<reference evidence="2 3" key="1">
    <citation type="submission" date="2019-11" db="EMBL/GenBank/DDBJ databases">
        <title>Draft genome sequence of Blautia luti DSM 14534T, isolated from human stool.</title>
        <authorList>
            <person name="Ortiz R."/>
            <person name="Melis-Arcos F."/>
            <person name="Covarrubias P."/>
            <person name="Cardenas J.P."/>
            <person name="Perez-Donoso J."/>
            <person name="Almonacid D."/>
        </authorList>
    </citation>
    <scope>NUCLEOTIDE SEQUENCE [LARGE SCALE GENOMIC DNA]</scope>
    <source>
        <strain evidence="2 3">DSM 14534</strain>
    </source>
</reference>
<dbReference type="Proteomes" id="UP000437824">
    <property type="component" value="Unassembled WGS sequence"/>
</dbReference>
<evidence type="ECO:0000313" key="2">
    <source>
        <dbReference type="EMBL" id="MTD60699.1"/>
    </source>
</evidence>
<evidence type="ECO:0000256" key="1">
    <source>
        <dbReference type="SAM" id="MobiDB-lite"/>
    </source>
</evidence>
<sequence>MNTTNNNARHEHSHSDYVRTQGNFANTTNDDVIIMKSIREITSRGNNAEVKRRSDGRLAVYEVKKSITIG</sequence>
<feature type="region of interest" description="Disordered" evidence="1">
    <location>
        <begin position="1"/>
        <end position="23"/>
    </location>
</feature>
<organism evidence="2 3">
    <name type="scientific">Blautia luti DSM 14534 = JCM 17040</name>
    <dbReference type="NCBI Taxonomy" id="649762"/>
    <lineage>
        <taxon>Bacteria</taxon>
        <taxon>Bacillati</taxon>
        <taxon>Bacillota</taxon>
        <taxon>Clostridia</taxon>
        <taxon>Lachnospirales</taxon>
        <taxon>Lachnospiraceae</taxon>
        <taxon>Blautia</taxon>
    </lineage>
</organism>
<accession>A0A844GHM0</accession>